<proteinExistence type="predicted"/>
<comment type="caution">
    <text evidence="2">The sequence shown here is derived from an EMBL/GenBank/DDBJ whole genome shotgun (WGS) entry which is preliminary data.</text>
</comment>
<feature type="transmembrane region" description="Helical" evidence="1">
    <location>
        <begin position="145"/>
        <end position="164"/>
    </location>
</feature>
<dbReference type="Proteomes" id="UP000008974">
    <property type="component" value="Unassembled WGS sequence"/>
</dbReference>
<protein>
    <submittedName>
        <fullName evidence="2">Uncharacterized protein</fullName>
    </submittedName>
</protein>
<dbReference type="AlphaFoldDB" id="E1F890"/>
<gene>
    <name evidence="2" type="ORF">GLP15_1314</name>
</gene>
<evidence type="ECO:0000313" key="2">
    <source>
        <dbReference type="EMBL" id="EFO61334.1"/>
    </source>
</evidence>
<dbReference type="OMA" id="WRNWIAR"/>
<reference evidence="2 3" key="1">
    <citation type="journal article" date="2010" name="BMC Genomics">
        <title>Genome analysis and comparative genomics of a Giardia intestinalis assemblage E isolate.</title>
        <authorList>
            <person name="Jerlstrom-Hultqvist J."/>
            <person name="Franzen O."/>
            <person name="Ankarklev J."/>
            <person name="Xu F."/>
            <person name="Nohynkova E."/>
            <person name="Andersson J.O."/>
            <person name="Svard S.G."/>
            <person name="Andersson B."/>
        </authorList>
    </citation>
    <scope>NUCLEOTIDE SEQUENCE [LARGE SCALE GENOMIC DNA]</scope>
    <source>
        <strain evidence="2 3">P15</strain>
    </source>
</reference>
<organism evidence="2 3">
    <name type="scientific">Giardia intestinalis (strain P15)</name>
    <name type="common">Giardia lamblia</name>
    <dbReference type="NCBI Taxonomy" id="658858"/>
    <lineage>
        <taxon>Eukaryota</taxon>
        <taxon>Metamonada</taxon>
        <taxon>Diplomonadida</taxon>
        <taxon>Hexamitidae</taxon>
        <taxon>Giardiinae</taxon>
        <taxon>Giardia</taxon>
    </lineage>
</organism>
<name>E1F890_GIAIA</name>
<dbReference type="OrthoDB" id="10257756at2759"/>
<dbReference type="EMBL" id="ACVC01000232">
    <property type="protein sequence ID" value="EFO61334.1"/>
    <property type="molecule type" value="Genomic_DNA"/>
</dbReference>
<evidence type="ECO:0000313" key="3">
    <source>
        <dbReference type="Proteomes" id="UP000008974"/>
    </source>
</evidence>
<sequence length="167" mass="18137">MPAPSFAAAVEDLARATSLPSPPLATLWIRLSELRAQLQASGSELAKADVQYLSEKLQYIEDDIKALEDQEHMQSASETTDMQAFNLSAAHRSADETIALALHTTSALHDQTARINVLLEKISNLGSKVTVGQHLLANLLRSEQAGAVVIPLLLIVISLVYLLMRLL</sequence>
<accession>E1F890</accession>
<keyword evidence="1" id="KW-1133">Transmembrane helix</keyword>
<keyword evidence="1" id="KW-0472">Membrane</keyword>
<dbReference type="VEuPathDB" id="GiardiaDB:GLP15_1314"/>
<keyword evidence="1" id="KW-0812">Transmembrane</keyword>
<evidence type="ECO:0000256" key="1">
    <source>
        <dbReference type="SAM" id="Phobius"/>
    </source>
</evidence>